<evidence type="ECO:0000313" key="3">
    <source>
        <dbReference type="Proteomes" id="UP000770661"/>
    </source>
</evidence>
<feature type="compositionally biased region" description="Basic residues" evidence="1">
    <location>
        <begin position="27"/>
        <end position="37"/>
    </location>
</feature>
<dbReference type="EMBL" id="JACEEZ010025419">
    <property type="protein sequence ID" value="KAG0700985.1"/>
    <property type="molecule type" value="Genomic_DNA"/>
</dbReference>
<protein>
    <submittedName>
        <fullName evidence="2">Uncharacterized protein</fullName>
    </submittedName>
</protein>
<comment type="caution">
    <text evidence="2">The sequence shown here is derived from an EMBL/GenBank/DDBJ whole genome shotgun (WGS) entry which is preliminary data.</text>
</comment>
<evidence type="ECO:0000256" key="1">
    <source>
        <dbReference type="SAM" id="MobiDB-lite"/>
    </source>
</evidence>
<gene>
    <name evidence="2" type="ORF">GWK47_025416</name>
</gene>
<dbReference type="AlphaFoldDB" id="A0A8J8WCC8"/>
<sequence length="105" mass="11820">MDSVPQEELDRLDEALGALMAEYQGKQPKRKNKKRRKGGGDDGPQLTPDEQSLMHFQTRVCDMLIVYIKAAPNMALQVGLVNPIFKALRTANLDVRQKDLQNKLA</sequence>
<name>A0A8J8WCC8_CHIOP</name>
<reference evidence="2" key="1">
    <citation type="submission" date="2020-07" db="EMBL/GenBank/DDBJ databases">
        <title>The High-quality genome of the commercially important snow crab, Chionoecetes opilio.</title>
        <authorList>
            <person name="Jeong J.-H."/>
            <person name="Ryu S."/>
        </authorList>
    </citation>
    <scope>NUCLEOTIDE SEQUENCE</scope>
    <source>
        <strain evidence="2">MADBK_172401_WGS</strain>
        <tissue evidence="2">Digestive gland</tissue>
    </source>
</reference>
<keyword evidence="3" id="KW-1185">Reference proteome</keyword>
<organism evidence="2 3">
    <name type="scientific">Chionoecetes opilio</name>
    <name type="common">Atlantic snow crab</name>
    <name type="synonym">Cancer opilio</name>
    <dbReference type="NCBI Taxonomy" id="41210"/>
    <lineage>
        <taxon>Eukaryota</taxon>
        <taxon>Metazoa</taxon>
        <taxon>Ecdysozoa</taxon>
        <taxon>Arthropoda</taxon>
        <taxon>Crustacea</taxon>
        <taxon>Multicrustacea</taxon>
        <taxon>Malacostraca</taxon>
        <taxon>Eumalacostraca</taxon>
        <taxon>Eucarida</taxon>
        <taxon>Decapoda</taxon>
        <taxon>Pleocyemata</taxon>
        <taxon>Brachyura</taxon>
        <taxon>Eubrachyura</taxon>
        <taxon>Majoidea</taxon>
        <taxon>Majidae</taxon>
        <taxon>Chionoecetes</taxon>
    </lineage>
</organism>
<proteinExistence type="predicted"/>
<evidence type="ECO:0000313" key="2">
    <source>
        <dbReference type="EMBL" id="KAG0700985.1"/>
    </source>
</evidence>
<accession>A0A8J8WCC8</accession>
<feature type="region of interest" description="Disordered" evidence="1">
    <location>
        <begin position="21"/>
        <end position="51"/>
    </location>
</feature>
<dbReference type="OrthoDB" id="6359128at2759"/>
<dbReference type="Proteomes" id="UP000770661">
    <property type="component" value="Unassembled WGS sequence"/>
</dbReference>